<gene>
    <name evidence="7" type="ORF">ACMD2_13684</name>
</gene>
<dbReference type="Proteomes" id="UP000092600">
    <property type="component" value="Unassembled WGS sequence"/>
</dbReference>
<keyword evidence="4" id="KW-0547">Nucleotide-binding</keyword>
<dbReference type="Gene3D" id="3.40.50.300">
    <property type="entry name" value="P-loop containing nucleotide triphosphate hydrolases"/>
    <property type="match status" value="1"/>
</dbReference>
<evidence type="ECO:0000256" key="3">
    <source>
        <dbReference type="ARBA" id="ARBA00022679"/>
    </source>
</evidence>
<dbReference type="GO" id="GO:0005524">
    <property type="term" value="F:ATP binding"/>
    <property type="evidence" value="ECO:0007669"/>
    <property type="project" value="InterPro"/>
</dbReference>
<dbReference type="PANTHER" id="PTHR23359">
    <property type="entry name" value="NUCLEOTIDE KINASE"/>
    <property type="match status" value="1"/>
</dbReference>
<dbReference type="InterPro" id="IPR000850">
    <property type="entry name" value="Adenylat/UMP-CMP_kin"/>
</dbReference>
<dbReference type="CDD" id="cd01428">
    <property type="entry name" value="ADK"/>
    <property type="match status" value="1"/>
</dbReference>
<dbReference type="AlphaFoldDB" id="A0A199UK51"/>
<comment type="caution">
    <text evidence="7">The sequence shown here is derived from an EMBL/GenBank/DDBJ whole genome shotgun (WGS) entry which is preliminary data.</text>
</comment>
<evidence type="ECO:0000256" key="2">
    <source>
        <dbReference type="ARBA" id="ARBA00012955"/>
    </source>
</evidence>
<dbReference type="GO" id="GO:0004017">
    <property type="term" value="F:AMP kinase activity"/>
    <property type="evidence" value="ECO:0007669"/>
    <property type="project" value="UniProtKB-EC"/>
</dbReference>
<dbReference type="InterPro" id="IPR027417">
    <property type="entry name" value="P-loop_NTPase"/>
</dbReference>
<organism evidence="7 8">
    <name type="scientific">Ananas comosus</name>
    <name type="common">Pineapple</name>
    <name type="synonym">Ananas ananas</name>
    <dbReference type="NCBI Taxonomy" id="4615"/>
    <lineage>
        <taxon>Eukaryota</taxon>
        <taxon>Viridiplantae</taxon>
        <taxon>Streptophyta</taxon>
        <taxon>Embryophyta</taxon>
        <taxon>Tracheophyta</taxon>
        <taxon>Spermatophyta</taxon>
        <taxon>Magnoliopsida</taxon>
        <taxon>Liliopsida</taxon>
        <taxon>Poales</taxon>
        <taxon>Bromeliaceae</taxon>
        <taxon>Bromelioideae</taxon>
        <taxon>Ananas</taxon>
    </lineage>
</organism>
<evidence type="ECO:0000313" key="8">
    <source>
        <dbReference type="Proteomes" id="UP000092600"/>
    </source>
</evidence>
<comment type="similarity">
    <text evidence="1 6">Belongs to the adenylate kinase family.</text>
</comment>
<protein>
    <recommendedName>
        <fullName evidence="2">adenylate kinase</fullName>
        <ecNumber evidence="2">2.7.4.3</ecNumber>
    </recommendedName>
</protein>
<dbReference type="Pfam" id="PF00406">
    <property type="entry name" value="ADK"/>
    <property type="match status" value="1"/>
</dbReference>
<dbReference type="PROSITE" id="PS00113">
    <property type="entry name" value="ADENYLATE_KINASE"/>
    <property type="match status" value="1"/>
</dbReference>
<evidence type="ECO:0000256" key="1">
    <source>
        <dbReference type="ARBA" id="ARBA00007220"/>
    </source>
</evidence>
<proteinExistence type="inferred from homology"/>
<dbReference type="STRING" id="4615.A0A199UK51"/>
<evidence type="ECO:0000256" key="4">
    <source>
        <dbReference type="ARBA" id="ARBA00022741"/>
    </source>
</evidence>
<dbReference type="EMBL" id="LSRQ01007287">
    <property type="protein sequence ID" value="OAY65103.1"/>
    <property type="molecule type" value="Genomic_DNA"/>
</dbReference>
<evidence type="ECO:0000256" key="6">
    <source>
        <dbReference type="RuleBase" id="RU003330"/>
    </source>
</evidence>
<dbReference type="PRINTS" id="PR00094">
    <property type="entry name" value="ADENYLTKNASE"/>
</dbReference>
<evidence type="ECO:0000256" key="5">
    <source>
        <dbReference type="ARBA" id="ARBA00022777"/>
    </source>
</evidence>
<keyword evidence="3 6" id="KW-0808">Transferase</keyword>
<dbReference type="EC" id="2.7.4.3" evidence="2"/>
<dbReference type="SUPFAM" id="SSF52540">
    <property type="entry name" value="P-loop containing nucleoside triphosphate hydrolases"/>
    <property type="match status" value="1"/>
</dbReference>
<dbReference type="InterPro" id="IPR033690">
    <property type="entry name" value="Adenylat_kinase_CS"/>
</dbReference>
<sequence>MAGILRSYAARSLARRVRGAAPAPPRRRFSAAAVAVEEEEEIGYWTEWEEEEEAAERERRRRAADADALGERGRRGVQWVFMGSPGAQRHAHAARLAELLAVPYISMGTLVRQELNPRSCLYKKIANSVNEGKLVPEDIIFGLLTRRLEEGYHSGETGFILDGIPRTRLQAEILDQITKIDLVVNFKCIDDCLVKKKFGSDICSHCRKPFDARNSESTSLNPCLATRTRHAQLKSSTAVDLDASRVEKIRIYSEQSKLLEEYYRKQKKLLDIQVSGGPGETWRGLLEALRLEHIEPAPSPHKLTV</sequence>
<name>A0A199UK51_ANACO</name>
<evidence type="ECO:0000313" key="7">
    <source>
        <dbReference type="EMBL" id="OAY65103.1"/>
    </source>
</evidence>
<reference evidence="7 8" key="1">
    <citation type="journal article" date="2016" name="DNA Res.">
        <title>The draft genome of MD-2 pineapple using hybrid error correction of long reads.</title>
        <authorList>
            <person name="Redwan R.M."/>
            <person name="Saidin A."/>
            <person name="Kumar S.V."/>
        </authorList>
    </citation>
    <scope>NUCLEOTIDE SEQUENCE [LARGE SCALE GENOMIC DNA]</scope>
    <source>
        <strain evidence="8">cv. MD2</strain>
        <tissue evidence="7">Leaf</tissue>
    </source>
</reference>
<keyword evidence="5 6" id="KW-0418">Kinase</keyword>
<accession>A0A199UK51</accession>